<reference evidence="1 2" key="1">
    <citation type="journal article" date="2022" name="Nat. Ecol. Evol.">
        <title>A masculinizing supergene underlies an exaggerated male reproductive morph in a spider.</title>
        <authorList>
            <person name="Hendrickx F."/>
            <person name="De Corte Z."/>
            <person name="Sonet G."/>
            <person name="Van Belleghem S.M."/>
            <person name="Kostlbacher S."/>
            <person name="Vangestel C."/>
        </authorList>
    </citation>
    <scope>NUCLEOTIDE SEQUENCE [LARGE SCALE GENOMIC DNA]</scope>
    <source>
        <strain evidence="1">W744_W776</strain>
    </source>
</reference>
<gene>
    <name evidence="1" type="ORF">JTE90_020380</name>
</gene>
<comment type="caution">
    <text evidence="1">The sequence shown here is derived from an EMBL/GenBank/DDBJ whole genome shotgun (WGS) entry which is preliminary data.</text>
</comment>
<dbReference type="Proteomes" id="UP000827092">
    <property type="component" value="Unassembled WGS sequence"/>
</dbReference>
<sequence>MYPDSSIVLKSIANSVATAATLPTPTPLNNLITPSGALSLTLGLDLDDCNQTHQKSHLLAEEKQFAPLVFRQLRVKAVLRPVDSLPPSPTIV</sequence>
<proteinExistence type="predicted"/>
<evidence type="ECO:0000313" key="2">
    <source>
        <dbReference type="Proteomes" id="UP000827092"/>
    </source>
</evidence>
<dbReference type="EMBL" id="JAFNEN010000461">
    <property type="protein sequence ID" value="KAG8182459.1"/>
    <property type="molecule type" value="Genomic_DNA"/>
</dbReference>
<dbReference type="AlphaFoldDB" id="A0AAV6UEP0"/>
<protein>
    <submittedName>
        <fullName evidence="1">Uncharacterized protein</fullName>
    </submittedName>
</protein>
<organism evidence="1 2">
    <name type="scientific">Oedothorax gibbosus</name>
    <dbReference type="NCBI Taxonomy" id="931172"/>
    <lineage>
        <taxon>Eukaryota</taxon>
        <taxon>Metazoa</taxon>
        <taxon>Ecdysozoa</taxon>
        <taxon>Arthropoda</taxon>
        <taxon>Chelicerata</taxon>
        <taxon>Arachnida</taxon>
        <taxon>Araneae</taxon>
        <taxon>Araneomorphae</taxon>
        <taxon>Entelegynae</taxon>
        <taxon>Araneoidea</taxon>
        <taxon>Linyphiidae</taxon>
        <taxon>Erigoninae</taxon>
        <taxon>Oedothorax</taxon>
    </lineage>
</organism>
<accession>A0AAV6UEP0</accession>
<evidence type="ECO:0000313" key="1">
    <source>
        <dbReference type="EMBL" id="KAG8182459.1"/>
    </source>
</evidence>
<keyword evidence="2" id="KW-1185">Reference proteome</keyword>
<name>A0AAV6UEP0_9ARAC</name>